<evidence type="ECO:0000313" key="2">
    <source>
        <dbReference type="Proteomes" id="UP000790377"/>
    </source>
</evidence>
<comment type="caution">
    <text evidence="1">The sequence shown here is derived from an EMBL/GenBank/DDBJ whole genome shotgun (WGS) entry which is preliminary data.</text>
</comment>
<proteinExistence type="predicted"/>
<keyword evidence="2" id="KW-1185">Reference proteome</keyword>
<reference evidence="1" key="1">
    <citation type="journal article" date="2021" name="New Phytol.">
        <title>Evolutionary innovations through gain and loss of genes in the ectomycorrhizal Boletales.</title>
        <authorList>
            <person name="Wu G."/>
            <person name="Miyauchi S."/>
            <person name="Morin E."/>
            <person name="Kuo A."/>
            <person name="Drula E."/>
            <person name="Varga T."/>
            <person name="Kohler A."/>
            <person name="Feng B."/>
            <person name="Cao Y."/>
            <person name="Lipzen A."/>
            <person name="Daum C."/>
            <person name="Hundley H."/>
            <person name="Pangilinan J."/>
            <person name="Johnson J."/>
            <person name="Barry K."/>
            <person name="LaButti K."/>
            <person name="Ng V."/>
            <person name="Ahrendt S."/>
            <person name="Min B."/>
            <person name="Choi I.G."/>
            <person name="Park H."/>
            <person name="Plett J.M."/>
            <person name="Magnuson J."/>
            <person name="Spatafora J.W."/>
            <person name="Nagy L.G."/>
            <person name="Henrissat B."/>
            <person name="Grigoriev I.V."/>
            <person name="Yang Z.L."/>
            <person name="Xu J."/>
            <person name="Martin F.M."/>
        </authorList>
    </citation>
    <scope>NUCLEOTIDE SEQUENCE</scope>
    <source>
        <strain evidence="1">ATCC 28755</strain>
    </source>
</reference>
<dbReference type="Proteomes" id="UP000790377">
    <property type="component" value="Unassembled WGS sequence"/>
</dbReference>
<evidence type="ECO:0000313" key="1">
    <source>
        <dbReference type="EMBL" id="KAH7906467.1"/>
    </source>
</evidence>
<sequence>MSRTTVNGALANTLFNSSIASGSISASFARNAGLVGGAQRGDFMVASDYEGRQFATLVSLRVCPALEVDVTIGMDWIGLCHAVGAEGRSPVIRNSEQMVEIDMEIDDLVEHSVDSVLQARLHHGEASGSKLDDVSESQSLLRDIYGGEYRHGVRCSAFASDGGVRESLALHGIDTCDMATDKCEEALLYHLLTGSGLCRFMRPSPIFF</sequence>
<gene>
    <name evidence="1" type="ORF">BJ138DRAFT_629991</name>
</gene>
<dbReference type="EMBL" id="MU268015">
    <property type="protein sequence ID" value="KAH7906467.1"/>
    <property type="molecule type" value="Genomic_DNA"/>
</dbReference>
<accession>A0ACB8A1D0</accession>
<name>A0ACB8A1D0_9AGAM</name>
<protein>
    <submittedName>
        <fullName evidence="1">Uncharacterized protein</fullName>
    </submittedName>
</protein>
<organism evidence="1 2">
    <name type="scientific">Hygrophoropsis aurantiaca</name>
    <dbReference type="NCBI Taxonomy" id="72124"/>
    <lineage>
        <taxon>Eukaryota</taxon>
        <taxon>Fungi</taxon>
        <taxon>Dikarya</taxon>
        <taxon>Basidiomycota</taxon>
        <taxon>Agaricomycotina</taxon>
        <taxon>Agaricomycetes</taxon>
        <taxon>Agaricomycetidae</taxon>
        <taxon>Boletales</taxon>
        <taxon>Coniophorineae</taxon>
        <taxon>Hygrophoropsidaceae</taxon>
        <taxon>Hygrophoropsis</taxon>
    </lineage>
</organism>